<proteinExistence type="predicted"/>
<keyword evidence="3" id="KW-1185">Reference proteome</keyword>
<dbReference type="RefSeq" id="WP_061082274.1">
    <property type="nucleotide sequence ID" value="NZ_JAAXPG010000043.1"/>
</dbReference>
<reference evidence="2 3" key="1">
    <citation type="submission" date="2020-04" db="EMBL/GenBank/DDBJ databases">
        <title>MicrobeNet Type strains.</title>
        <authorList>
            <person name="Nicholson A.C."/>
        </authorList>
    </citation>
    <scope>NUCLEOTIDE SEQUENCE [LARGE SCALE GENOMIC DNA]</scope>
    <source>
        <strain evidence="2 3">ATCC 23612</strain>
    </source>
</reference>
<sequence>MQILALQPQDGGLQQPGLQQAQEGQRAVRPGHRIGEGARPGAAQDRLRGGSRVQPPVLVRHGSVAGCGRAVTGVRAVRWTGTGPAAQRPVHGSAQLRGEAFQRSVRGGHHEQGQHRQQQGGVLQQGVAPVHVSTSCRVVPGRGPGRGRAVGSCTV</sequence>
<dbReference type="Proteomes" id="UP000553209">
    <property type="component" value="Unassembled WGS sequence"/>
</dbReference>
<feature type="region of interest" description="Disordered" evidence="1">
    <location>
        <begin position="1"/>
        <end position="55"/>
    </location>
</feature>
<feature type="compositionally biased region" description="Low complexity" evidence="1">
    <location>
        <begin position="1"/>
        <end position="25"/>
    </location>
</feature>
<gene>
    <name evidence="2" type="ORF">HGB44_29420</name>
</gene>
<protein>
    <submittedName>
        <fullName evidence="2">Uncharacterized protein</fullName>
    </submittedName>
</protein>
<dbReference type="AlphaFoldDB" id="A0A7X6RT57"/>
<accession>A0A7X6RT57</accession>
<evidence type="ECO:0000313" key="2">
    <source>
        <dbReference type="EMBL" id="NKZ01756.1"/>
    </source>
</evidence>
<comment type="caution">
    <text evidence="2">The sequence shown here is derived from an EMBL/GenBank/DDBJ whole genome shotgun (WGS) entry which is preliminary data.</text>
</comment>
<dbReference type="EMBL" id="JAAXPG010000043">
    <property type="protein sequence ID" value="NKZ01756.1"/>
    <property type="molecule type" value="Genomic_DNA"/>
</dbReference>
<name>A0A7X6RT57_9ACTN</name>
<evidence type="ECO:0000313" key="3">
    <source>
        <dbReference type="Proteomes" id="UP000553209"/>
    </source>
</evidence>
<evidence type="ECO:0000256" key="1">
    <source>
        <dbReference type="SAM" id="MobiDB-lite"/>
    </source>
</evidence>
<organism evidence="2 3">
    <name type="scientific">Nocardiopsis alborubida</name>
    <dbReference type="NCBI Taxonomy" id="146802"/>
    <lineage>
        <taxon>Bacteria</taxon>
        <taxon>Bacillati</taxon>
        <taxon>Actinomycetota</taxon>
        <taxon>Actinomycetes</taxon>
        <taxon>Streptosporangiales</taxon>
        <taxon>Nocardiopsidaceae</taxon>
        <taxon>Nocardiopsis</taxon>
    </lineage>
</organism>